<keyword evidence="2" id="KW-0812">Transmembrane</keyword>
<evidence type="ECO:0000313" key="4">
    <source>
        <dbReference type="Proteomes" id="UP000241690"/>
    </source>
</evidence>
<keyword evidence="2" id="KW-0472">Membrane</keyword>
<keyword evidence="2" id="KW-1133">Transmembrane helix</keyword>
<dbReference type="Proteomes" id="UP000241690">
    <property type="component" value="Unassembled WGS sequence"/>
</dbReference>
<dbReference type="EMBL" id="KZ679675">
    <property type="protein sequence ID" value="PTB61036.1"/>
    <property type="molecule type" value="Genomic_DNA"/>
</dbReference>
<organism evidence="3 4">
    <name type="scientific">Trichoderma harzianum CBS 226.95</name>
    <dbReference type="NCBI Taxonomy" id="983964"/>
    <lineage>
        <taxon>Eukaryota</taxon>
        <taxon>Fungi</taxon>
        <taxon>Dikarya</taxon>
        <taxon>Ascomycota</taxon>
        <taxon>Pezizomycotina</taxon>
        <taxon>Sordariomycetes</taxon>
        <taxon>Hypocreomycetidae</taxon>
        <taxon>Hypocreales</taxon>
        <taxon>Hypocreaceae</taxon>
        <taxon>Trichoderma</taxon>
    </lineage>
</organism>
<name>A0A2T4AVE0_TRIHA</name>
<protein>
    <submittedName>
        <fullName evidence="3">Uncharacterized protein</fullName>
    </submittedName>
</protein>
<evidence type="ECO:0000256" key="2">
    <source>
        <dbReference type="SAM" id="Phobius"/>
    </source>
</evidence>
<keyword evidence="4" id="KW-1185">Reference proteome</keyword>
<gene>
    <name evidence="3" type="ORF">M431DRAFT_990</name>
</gene>
<feature type="compositionally biased region" description="Pro residues" evidence="1">
    <location>
        <begin position="8"/>
        <end position="23"/>
    </location>
</feature>
<proteinExistence type="predicted"/>
<feature type="transmembrane region" description="Helical" evidence="2">
    <location>
        <begin position="104"/>
        <end position="126"/>
    </location>
</feature>
<reference evidence="3 4" key="1">
    <citation type="submission" date="2016-07" db="EMBL/GenBank/DDBJ databases">
        <title>Multiple horizontal gene transfer events from other fungi enriched the ability of initially mycotrophic Trichoderma (Ascomycota) to feed on dead plant biomass.</title>
        <authorList>
            <consortium name="DOE Joint Genome Institute"/>
            <person name="Aerts A."/>
            <person name="Atanasova L."/>
            <person name="Chenthamara K."/>
            <person name="Zhang J."/>
            <person name="Grujic M."/>
            <person name="Henrissat B."/>
            <person name="Kuo A."/>
            <person name="Salamov A."/>
            <person name="Lipzen A."/>
            <person name="Labutti K."/>
            <person name="Barry K."/>
            <person name="Miao Y."/>
            <person name="Rahimi M.J."/>
            <person name="Shen Q."/>
            <person name="Grigoriev I.V."/>
            <person name="Kubicek C.P."/>
            <person name="Druzhinina I.S."/>
        </authorList>
    </citation>
    <scope>NUCLEOTIDE SEQUENCE [LARGE SCALE GENOMIC DNA]</scope>
    <source>
        <strain evidence="3 4">CBS 226.95</strain>
    </source>
</reference>
<evidence type="ECO:0000256" key="1">
    <source>
        <dbReference type="SAM" id="MobiDB-lite"/>
    </source>
</evidence>
<dbReference type="AlphaFoldDB" id="A0A2T4AVE0"/>
<feature type="transmembrane region" description="Helical" evidence="2">
    <location>
        <begin position="138"/>
        <end position="157"/>
    </location>
</feature>
<feature type="region of interest" description="Disordered" evidence="1">
    <location>
        <begin position="1"/>
        <end position="42"/>
    </location>
</feature>
<dbReference type="RefSeq" id="XP_024780713.1">
    <property type="nucleotide sequence ID" value="XM_024925105.1"/>
</dbReference>
<sequence>MSSTYPTTPTPPPPPHLRPPSDVPPQENATAEASRPSRGAKRGTMKTVRLLFGRQVQNGQPNPVLVTIATRGYNIQSRVLHIPDSLGIFTRGGSPRRSAYEGYVFVYASLYLLLVALMFSCCIMVLEDLGIHSPWIPISFVIMYITVVIFIWGIVLYSPRRMPFYNWGDSPEVLRV</sequence>
<accession>A0A2T4AVE0</accession>
<dbReference type="GeneID" id="36633688"/>
<evidence type="ECO:0000313" key="3">
    <source>
        <dbReference type="EMBL" id="PTB61036.1"/>
    </source>
</evidence>